<comment type="caution">
    <text evidence="1">The sequence shown here is derived from an EMBL/GenBank/DDBJ whole genome shotgun (WGS) entry which is preliminary data.</text>
</comment>
<sequence>MLDPNQYDYIAEEPAIMRGLLSFRYRLCIVCAEVKNLKHWLAE</sequence>
<proteinExistence type="predicted"/>
<evidence type="ECO:0000313" key="1">
    <source>
        <dbReference type="EMBL" id="GAG86621.1"/>
    </source>
</evidence>
<reference evidence="1" key="1">
    <citation type="journal article" date="2014" name="Front. Microbiol.">
        <title>High frequency of phylogenetically diverse reductive dehalogenase-homologous genes in deep subseafloor sedimentary metagenomes.</title>
        <authorList>
            <person name="Kawai M."/>
            <person name="Futagami T."/>
            <person name="Toyoda A."/>
            <person name="Takaki Y."/>
            <person name="Nishi S."/>
            <person name="Hori S."/>
            <person name="Arai W."/>
            <person name="Tsubouchi T."/>
            <person name="Morono Y."/>
            <person name="Uchiyama I."/>
            <person name="Ito T."/>
            <person name="Fujiyama A."/>
            <person name="Inagaki F."/>
            <person name="Takami H."/>
        </authorList>
    </citation>
    <scope>NUCLEOTIDE SEQUENCE</scope>
    <source>
        <strain evidence="1">Expedition CK06-06</strain>
    </source>
</reference>
<organism evidence="1">
    <name type="scientific">marine sediment metagenome</name>
    <dbReference type="NCBI Taxonomy" id="412755"/>
    <lineage>
        <taxon>unclassified sequences</taxon>
        <taxon>metagenomes</taxon>
        <taxon>ecological metagenomes</taxon>
    </lineage>
</organism>
<protein>
    <submittedName>
        <fullName evidence="1">Uncharacterized protein</fullName>
    </submittedName>
</protein>
<gene>
    <name evidence="1" type="ORF">S01H4_32232</name>
</gene>
<name>X1CQT5_9ZZZZ</name>
<dbReference type="AlphaFoldDB" id="X1CQT5"/>
<dbReference type="EMBL" id="BART01016822">
    <property type="protein sequence ID" value="GAG86621.1"/>
    <property type="molecule type" value="Genomic_DNA"/>
</dbReference>
<accession>X1CQT5</accession>